<keyword evidence="4" id="KW-0238">DNA-binding</keyword>
<dbReference type="PROSITE" id="PS50045">
    <property type="entry name" value="SIGMA54_INTERACT_4"/>
    <property type="match status" value="1"/>
</dbReference>
<dbReference type="InterPro" id="IPR025943">
    <property type="entry name" value="Sigma_54_int_dom_ATP-bd_2"/>
</dbReference>
<dbReference type="GO" id="GO:0003677">
    <property type="term" value="F:DNA binding"/>
    <property type="evidence" value="ECO:0007669"/>
    <property type="project" value="UniProtKB-KW"/>
</dbReference>
<accession>A0A0S2W0W0</accession>
<dbReference type="SUPFAM" id="SSF55785">
    <property type="entry name" value="PYP-like sensor domain (PAS domain)"/>
    <property type="match status" value="1"/>
</dbReference>
<dbReference type="SUPFAM" id="SSF52540">
    <property type="entry name" value="P-loop containing nucleoside triphosphate hydrolases"/>
    <property type="match status" value="1"/>
</dbReference>
<dbReference type="PROSITE" id="PS00676">
    <property type="entry name" value="SIGMA54_INTERACT_2"/>
    <property type="match status" value="1"/>
</dbReference>
<dbReference type="SMART" id="SM00382">
    <property type="entry name" value="AAA"/>
    <property type="match status" value="1"/>
</dbReference>
<evidence type="ECO:0000256" key="5">
    <source>
        <dbReference type="ARBA" id="ARBA00023163"/>
    </source>
</evidence>
<protein>
    <submittedName>
        <fullName evidence="7">Two component, sigma54 specific, transcriptional regulator, Fis family</fullName>
    </submittedName>
</protein>
<dbReference type="Gene3D" id="1.10.8.60">
    <property type="match status" value="1"/>
</dbReference>
<evidence type="ECO:0000256" key="4">
    <source>
        <dbReference type="ARBA" id="ARBA00023125"/>
    </source>
</evidence>
<dbReference type="InterPro" id="IPR027417">
    <property type="entry name" value="P-loop_NTPase"/>
</dbReference>
<dbReference type="Gene3D" id="3.30.450.20">
    <property type="entry name" value="PAS domain"/>
    <property type="match status" value="1"/>
</dbReference>
<dbReference type="Pfam" id="PF00158">
    <property type="entry name" value="Sigma54_activat"/>
    <property type="match status" value="1"/>
</dbReference>
<dbReference type="Pfam" id="PF25601">
    <property type="entry name" value="AAA_lid_14"/>
    <property type="match status" value="1"/>
</dbReference>
<dbReference type="RefSeq" id="WP_058117050.1">
    <property type="nucleotide sequence ID" value="NZ_CP011307.1"/>
</dbReference>
<dbReference type="KEGG" id="ibu:IB211_00605"/>
<dbReference type="GO" id="GO:0006355">
    <property type="term" value="P:regulation of DNA-templated transcription"/>
    <property type="evidence" value="ECO:0007669"/>
    <property type="project" value="InterPro"/>
</dbReference>
<dbReference type="eggNOG" id="COG3829">
    <property type="taxonomic scope" value="Bacteria"/>
</dbReference>
<dbReference type="PROSITE" id="PS00675">
    <property type="entry name" value="SIGMA54_INTERACT_1"/>
    <property type="match status" value="1"/>
</dbReference>
<evidence type="ECO:0000259" key="6">
    <source>
        <dbReference type="PROSITE" id="PS50045"/>
    </source>
</evidence>
<sequence length="475" mass="54882">MEASSTISKFFDADTARWFDLLIEGIVILDEKQRFVYANQAYRNHVHMDDETYAKYQGKDWIAVRRAIRAQSDSISNKVFSTGRPIYNYHQRLNDGTESYSDVVPYWDRGEIVGAIIVVRDILSLRDLIQTVQEKEKYISQLNERVKGFYKTRYTFEDIIGQDYPYIKLAKKAAQTDNSVFLIGESGTGKEVVAQSIHRDSYRGGQSFVDINCASLPETLLDSELFGYVPGAFTGASKNGKIGLFELANGGTLFLDEITEMPLPLQSKLLRVLQERQIRRLGDTKNIKVDVRVIAATNQDMEKALAENRFRQDLFYRLAVIAIQLPPLRKRKKDFDHYVSYFLQPLERQYKKRFRFSKEADQLMHSYKWPGNIRELQNVLEYCCMVATSDQITPACLPYYMRQEMHVAKEREERFSARPNETLEETMRRVEQETICEMLEHYGTSTVAKKNIARALGISVATLYNKMKKLNISGA</sequence>
<evidence type="ECO:0000313" key="8">
    <source>
        <dbReference type="Proteomes" id="UP000064844"/>
    </source>
</evidence>
<dbReference type="InterPro" id="IPR003593">
    <property type="entry name" value="AAA+_ATPase"/>
</dbReference>
<feature type="domain" description="Sigma-54 factor interaction" evidence="6">
    <location>
        <begin position="167"/>
        <end position="385"/>
    </location>
</feature>
<reference evidence="7 8" key="1">
    <citation type="journal article" date="2015" name="Nat. Commun.">
        <title>Production of butyrate from lysine and the Amadori product fructoselysine by a human gut commensal.</title>
        <authorList>
            <person name="Bui T.P."/>
            <person name="Ritari J."/>
            <person name="Boeren S."/>
            <person name="de Waard P."/>
            <person name="Plugge C.M."/>
            <person name="de Vos W.M."/>
        </authorList>
    </citation>
    <scope>NUCLEOTIDE SEQUENCE [LARGE SCALE GENOMIC DNA]</scope>
    <source>
        <strain evidence="7 8">AF211</strain>
    </source>
</reference>
<evidence type="ECO:0000256" key="3">
    <source>
        <dbReference type="ARBA" id="ARBA00023015"/>
    </source>
</evidence>
<organism evidence="7 8">
    <name type="scientific">Intestinimonas butyriciproducens</name>
    <dbReference type="NCBI Taxonomy" id="1297617"/>
    <lineage>
        <taxon>Bacteria</taxon>
        <taxon>Bacillati</taxon>
        <taxon>Bacillota</taxon>
        <taxon>Clostridia</taxon>
        <taxon>Eubacteriales</taxon>
        <taxon>Intestinimonas</taxon>
    </lineage>
</organism>
<reference evidence="8" key="2">
    <citation type="submission" date="2015-04" db="EMBL/GenBank/DDBJ databases">
        <title>A butyrogenic pathway from the amino acid lysine in a human gut commensal.</title>
        <authorList>
            <person name="de Vos W.M."/>
            <person name="Bui N.T.P."/>
            <person name="Plugge C.M."/>
            <person name="Ritari J."/>
        </authorList>
    </citation>
    <scope>NUCLEOTIDE SEQUENCE [LARGE SCALE GENOMIC DNA]</scope>
    <source>
        <strain evidence="8">AF211</strain>
    </source>
</reference>
<dbReference type="FunFam" id="3.40.50.300:FF:000006">
    <property type="entry name" value="DNA-binding transcriptional regulator NtrC"/>
    <property type="match status" value="1"/>
</dbReference>
<dbReference type="EMBL" id="CP011307">
    <property type="protein sequence ID" value="ALP93000.1"/>
    <property type="molecule type" value="Genomic_DNA"/>
</dbReference>
<dbReference type="Gene3D" id="1.10.10.60">
    <property type="entry name" value="Homeodomain-like"/>
    <property type="match status" value="1"/>
</dbReference>
<dbReference type="PROSITE" id="PS00688">
    <property type="entry name" value="SIGMA54_INTERACT_3"/>
    <property type="match status" value="1"/>
</dbReference>
<dbReference type="Gene3D" id="3.40.50.300">
    <property type="entry name" value="P-loop containing nucleotide triphosphate hydrolases"/>
    <property type="match status" value="1"/>
</dbReference>
<proteinExistence type="predicted"/>
<dbReference type="Pfam" id="PF08448">
    <property type="entry name" value="PAS_4"/>
    <property type="match status" value="1"/>
</dbReference>
<dbReference type="CDD" id="cd00009">
    <property type="entry name" value="AAA"/>
    <property type="match status" value="1"/>
</dbReference>
<keyword evidence="5" id="KW-0804">Transcription</keyword>
<keyword evidence="1" id="KW-0547">Nucleotide-binding</keyword>
<dbReference type="InterPro" id="IPR009057">
    <property type="entry name" value="Homeodomain-like_sf"/>
</dbReference>
<dbReference type="InterPro" id="IPR025662">
    <property type="entry name" value="Sigma_54_int_dom_ATP-bd_1"/>
</dbReference>
<evidence type="ECO:0000256" key="2">
    <source>
        <dbReference type="ARBA" id="ARBA00022840"/>
    </source>
</evidence>
<gene>
    <name evidence="7" type="ORF">IB211_00605</name>
</gene>
<dbReference type="GO" id="GO:0005524">
    <property type="term" value="F:ATP binding"/>
    <property type="evidence" value="ECO:0007669"/>
    <property type="project" value="UniProtKB-KW"/>
</dbReference>
<dbReference type="InterPro" id="IPR035965">
    <property type="entry name" value="PAS-like_dom_sf"/>
</dbReference>
<dbReference type="SUPFAM" id="SSF46689">
    <property type="entry name" value="Homeodomain-like"/>
    <property type="match status" value="1"/>
</dbReference>
<keyword evidence="3" id="KW-0805">Transcription regulation</keyword>
<dbReference type="InterPro" id="IPR025944">
    <property type="entry name" value="Sigma_54_int_dom_CS"/>
</dbReference>
<dbReference type="AlphaFoldDB" id="A0A0S2W0W0"/>
<dbReference type="InterPro" id="IPR013656">
    <property type="entry name" value="PAS_4"/>
</dbReference>
<dbReference type="InterPro" id="IPR002078">
    <property type="entry name" value="Sigma_54_int"/>
</dbReference>
<dbReference type="Proteomes" id="UP000064844">
    <property type="component" value="Chromosome"/>
</dbReference>
<evidence type="ECO:0000313" key="7">
    <source>
        <dbReference type="EMBL" id="ALP93000.1"/>
    </source>
</evidence>
<dbReference type="PANTHER" id="PTHR32071:SF57">
    <property type="entry name" value="C4-DICARBOXYLATE TRANSPORT TRANSCRIPTIONAL REGULATORY PROTEIN DCTD"/>
    <property type="match status" value="1"/>
</dbReference>
<name>A0A0S2W0W0_9FIRM</name>
<evidence type="ECO:0000256" key="1">
    <source>
        <dbReference type="ARBA" id="ARBA00022741"/>
    </source>
</evidence>
<keyword evidence="8" id="KW-1185">Reference proteome</keyword>
<dbReference type="PANTHER" id="PTHR32071">
    <property type="entry name" value="TRANSCRIPTIONAL REGULATORY PROTEIN"/>
    <property type="match status" value="1"/>
</dbReference>
<keyword evidence="2" id="KW-0067">ATP-binding</keyword>
<dbReference type="InterPro" id="IPR058031">
    <property type="entry name" value="AAA_lid_NorR"/>
</dbReference>